<dbReference type="EMBL" id="FLUM01000001">
    <property type="protein sequence ID" value="SBV92054.1"/>
    <property type="molecule type" value="Genomic_DNA"/>
</dbReference>
<sequence>MAKKAPNQANNAIPLDKTREQEIILISKLSGLEKFCLSAYILSDLNEKDKLQTAYKLSRPNQSDAKETSIYVQARRWFTSDPVQAFLTATKRNVIISGKDDEGIKNVNITKEEYEKIINKHLIAADKAGDSKTVRDLAQTQMTFRQWNKTEDKDEETQIKYYLPLKCSQCQLYKSAKMTNSSTK</sequence>
<protein>
    <submittedName>
        <fullName evidence="1">Uncharacterized protein</fullName>
    </submittedName>
</protein>
<name>A0A212IY65_9BACT</name>
<accession>A0A212IY65</accession>
<evidence type="ECO:0000313" key="1">
    <source>
        <dbReference type="EMBL" id="SBV92054.1"/>
    </source>
</evidence>
<proteinExistence type="predicted"/>
<gene>
    <name evidence="1" type="ORF">KL86DYS1_10506</name>
</gene>
<dbReference type="AlphaFoldDB" id="A0A212IY65"/>
<organism evidence="1">
    <name type="scientific">uncultured Dysgonomonas sp</name>
    <dbReference type="NCBI Taxonomy" id="206096"/>
    <lineage>
        <taxon>Bacteria</taxon>
        <taxon>Pseudomonadati</taxon>
        <taxon>Bacteroidota</taxon>
        <taxon>Bacteroidia</taxon>
        <taxon>Bacteroidales</taxon>
        <taxon>Dysgonomonadaceae</taxon>
        <taxon>Dysgonomonas</taxon>
        <taxon>environmental samples</taxon>
    </lineage>
</organism>
<dbReference type="RefSeq" id="WP_296938403.1">
    <property type="nucleotide sequence ID" value="NZ_LT599032.1"/>
</dbReference>
<reference evidence="1" key="1">
    <citation type="submission" date="2016-04" db="EMBL/GenBank/DDBJ databases">
        <authorList>
            <person name="Evans L.H."/>
            <person name="Alamgir A."/>
            <person name="Owens N."/>
            <person name="Weber N.D."/>
            <person name="Virtaneva K."/>
            <person name="Barbian K."/>
            <person name="Babar A."/>
            <person name="Rosenke K."/>
        </authorList>
    </citation>
    <scope>NUCLEOTIDE SEQUENCE</scope>
    <source>
        <strain evidence="1">86-1</strain>
    </source>
</reference>